<evidence type="ECO:0000313" key="7">
    <source>
        <dbReference type="EMBL" id="TCS97349.1"/>
    </source>
</evidence>
<dbReference type="GO" id="GO:0005886">
    <property type="term" value="C:plasma membrane"/>
    <property type="evidence" value="ECO:0007669"/>
    <property type="project" value="UniProtKB-SubCell"/>
</dbReference>
<dbReference type="OrthoDB" id="7874789at2"/>
<protein>
    <submittedName>
        <fullName evidence="7">Threonine/homoserine/homoserine lactone efflux protein</fullName>
    </submittedName>
</protein>
<evidence type="ECO:0000256" key="4">
    <source>
        <dbReference type="ARBA" id="ARBA00022989"/>
    </source>
</evidence>
<keyword evidence="4 6" id="KW-1133">Transmembrane helix</keyword>
<feature type="transmembrane region" description="Helical" evidence="6">
    <location>
        <begin position="193"/>
        <end position="211"/>
    </location>
</feature>
<accession>A0A4S3KVB5</accession>
<keyword evidence="8" id="KW-1185">Reference proteome</keyword>
<evidence type="ECO:0000313" key="8">
    <source>
        <dbReference type="Proteomes" id="UP000294599"/>
    </source>
</evidence>
<comment type="caution">
    <text evidence="7">The sequence shown here is derived from an EMBL/GenBank/DDBJ whole genome shotgun (WGS) entry which is preliminary data.</text>
</comment>
<dbReference type="InterPro" id="IPR001123">
    <property type="entry name" value="LeuE-type"/>
</dbReference>
<feature type="transmembrane region" description="Helical" evidence="6">
    <location>
        <begin position="121"/>
        <end position="147"/>
    </location>
</feature>
<organism evidence="7 8">
    <name type="scientific">Pseudofulvimonas gallinarii</name>
    <dbReference type="NCBI Taxonomy" id="634155"/>
    <lineage>
        <taxon>Bacteria</taxon>
        <taxon>Pseudomonadati</taxon>
        <taxon>Pseudomonadota</taxon>
        <taxon>Gammaproteobacteria</taxon>
        <taxon>Lysobacterales</taxon>
        <taxon>Rhodanobacteraceae</taxon>
        <taxon>Pseudofulvimonas</taxon>
    </lineage>
</organism>
<dbReference type="AlphaFoldDB" id="A0A4S3KVB5"/>
<proteinExistence type="predicted"/>
<feature type="transmembrane region" description="Helical" evidence="6">
    <location>
        <begin position="6"/>
        <end position="34"/>
    </location>
</feature>
<evidence type="ECO:0000256" key="1">
    <source>
        <dbReference type="ARBA" id="ARBA00004651"/>
    </source>
</evidence>
<keyword evidence="2" id="KW-1003">Cell membrane</keyword>
<feature type="transmembrane region" description="Helical" evidence="6">
    <location>
        <begin position="46"/>
        <end position="67"/>
    </location>
</feature>
<dbReference type="GO" id="GO:0015171">
    <property type="term" value="F:amino acid transmembrane transporter activity"/>
    <property type="evidence" value="ECO:0007669"/>
    <property type="project" value="TreeGrafter"/>
</dbReference>
<dbReference type="Pfam" id="PF01810">
    <property type="entry name" value="LysE"/>
    <property type="match status" value="1"/>
</dbReference>
<dbReference type="EMBL" id="SMAF01000013">
    <property type="protein sequence ID" value="TCS97349.1"/>
    <property type="molecule type" value="Genomic_DNA"/>
</dbReference>
<evidence type="ECO:0000256" key="3">
    <source>
        <dbReference type="ARBA" id="ARBA00022692"/>
    </source>
</evidence>
<name>A0A4S3KVB5_9GAMM</name>
<dbReference type="RefSeq" id="WP_123521137.1">
    <property type="nucleotide sequence ID" value="NZ_JBHLWF010000085.1"/>
</dbReference>
<evidence type="ECO:0000256" key="6">
    <source>
        <dbReference type="SAM" id="Phobius"/>
    </source>
</evidence>
<sequence>MPTELLHWLILAAKGLIIGIAVSAPVGAVGVLVIRRALAYHPWNGFFAGLGGAFGDAIFASMAGFGLTAITDVLNAWQWPLRAGGGVILLIIGVALIIHIKKTYNSPREVDKRPMRRRKAFLAGLALTLGNPVIALTFFAVFAAAGLTSNPVNYVDTGILVVTIFLGTALWFLALSFSAYAVIRRHGERAARIFDVFAAGLLIVIGLFALFSPV</sequence>
<reference evidence="7 8" key="1">
    <citation type="submission" date="2019-03" db="EMBL/GenBank/DDBJ databases">
        <title>Genomic Encyclopedia of Type Strains, Phase IV (KMG-IV): sequencing the most valuable type-strain genomes for metagenomic binning, comparative biology and taxonomic classification.</title>
        <authorList>
            <person name="Goeker M."/>
        </authorList>
    </citation>
    <scope>NUCLEOTIDE SEQUENCE [LARGE SCALE GENOMIC DNA]</scope>
    <source>
        <strain evidence="7 8">DSM 21944</strain>
    </source>
</reference>
<dbReference type="PANTHER" id="PTHR30086">
    <property type="entry name" value="ARGININE EXPORTER PROTEIN ARGO"/>
    <property type="match status" value="1"/>
</dbReference>
<keyword evidence="5 6" id="KW-0472">Membrane</keyword>
<feature type="transmembrane region" description="Helical" evidence="6">
    <location>
        <begin position="159"/>
        <end position="181"/>
    </location>
</feature>
<gene>
    <name evidence="7" type="ORF">EDC25_11322</name>
</gene>
<comment type="subcellular location">
    <subcellularLocation>
        <location evidence="1">Cell membrane</location>
        <topology evidence="1">Multi-pass membrane protein</topology>
    </subcellularLocation>
</comment>
<feature type="transmembrane region" description="Helical" evidence="6">
    <location>
        <begin position="79"/>
        <end position="100"/>
    </location>
</feature>
<keyword evidence="3 6" id="KW-0812">Transmembrane</keyword>
<dbReference type="PANTHER" id="PTHR30086:SF20">
    <property type="entry name" value="ARGININE EXPORTER PROTEIN ARGO-RELATED"/>
    <property type="match status" value="1"/>
</dbReference>
<dbReference type="Proteomes" id="UP000294599">
    <property type="component" value="Unassembled WGS sequence"/>
</dbReference>
<evidence type="ECO:0000256" key="2">
    <source>
        <dbReference type="ARBA" id="ARBA00022475"/>
    </source>
</evidence>
<evidence type="ECO:0000256" key="5">
    <source>
        <dbReference type="ARBA" id="ARBA00023136"/>
    </source>
</evidence>